<proteinExistence type="predicted"/>
<dbReference type="GO" id="GO:0006508">
    <property type="term" value="P:proteolysis"/>
    <property type="evidence" value="ECO:0007669"/>
    <property type="project" value="InterPro"/>
</dbReference>
<dbReference type="Proteomes" id="UP000595140">
    <property type="component" value="Unassembled WGS sequence"/>
</dbReference>
<dbReference type="GO" id="GO:0004190">
    <property type="term" value="F:aspartic-type endopeptidase activity"/>
    <property type="evidence" value="ECO:0007669"/>
    <property type="project" value="InterPro"/>
</dbReference>
<feature type="domain" description="Integrase zinc-binding" evidence="3">
    <location>
        <begin position="369"/>
        <end position="413"/>
    </location>
</feature>
<keyword evidence="5" id="KW-1185">Reference proteome</keyword>
<dbReference type="Gene3D" id="2.40.70.10">
    <property type="entry name" value="Acid Proteases"/>
    <property type="match status" value="1"/>
</dbReference>
<feature type="region of interest" description="Disordered" evidence="1">
    <location>
        <begin position="471"/>
        <end position="536"/>
    </location>
</feature>
<dbReference type="Gene3D" id="1.10.340.70">
    <property type="match status" value="1"/>
</dbReference>
<reference evidence="4 5" key="1">
    <citation type="submission" date="2018-04" db="EMBL/GenBank/DDBJ databases">
        <authorList>
            <person name="Vogel A."/>
        </authorList>
    </citation>
    <scope>NUCLEOTIDE SEQUENCE [LARGE SCALE GENOMIC DNA]</scope>
</reference>
<dbReference type="Pfam" id="PF08284">
    <property type="entry name" value="RVP_2"/>
    <property type="match status" value="1"/>
</dbReference>
<dbReference type="AlphaFoldDB" id="A0A484MCT5"/>
<dbReference type="Pfam" id="PF03732">
    <property type="entry name" value="Retrotrans_gag"/>
    <property type="match status" value="1"/>
</dbReference>
<dbReference type="PROSITE" id="PS00141">
    <property type="entry name" value="ASP_PROTEASE"/>
    <property type="match status" value="1"/>
</dbReference>
<sequence length="536" mass="60022">MVLKAEKYFRYYDVPEDDKVDVASMYLEGDALDLFSWMSTKRTLFYWEDLVKAFQEHYGPPEYQNPNEYLCSIKQSGTVTEYRLEFARRASQVERRPEHCLLGVFINGLKEELRPDVRLHKPQTVYMAASLALEFERKQPSSRGSRSNAAFGPNRSNPLYPQNYSTREQKGSILSTPTRSSFMESERQRRREKGLCFRCGDPFRPGHRCSSSFSLMEIDDERNPVQEKLDSVEEQEVETLEEAEISFNAILGRPTTTTMKLLGSISSKEVLLLVDSGSTHNFISDSVVRDLNLPTFSIPTFGVQIGDGSVVRCNQICKGIEVMISEALLADPFTATIIQDLKENATSRPGYTLVERLYFNGRLVIPESSSLRAKLLEEAHNTPCGGHGGFLKTLIRLSNTVYWPRMKLDVKRLAAAKLLHASCDFKFFGRRPTVRGRDLDGCTWTPAAARPLLLGGGGTWAVATRWRRTDGSALRSPRTSGVDLRTTTTPQRGAAPQLGGGGRVLEDSKMHGGSLVPDMEQSYAAKKTQTPSAKTT</sequence>
<feature type="region of interest" description="Disordered" evidence="1">
    <location>
        <begin position="137"/>
        <end position="187"/>
    </location>
</feature>
<dbReference type="Pfam" id="PF17921">
    <property type="entry name" value="Integrase_H2C2"/>
    <property type="match status" value="1"/>
</dbReference>
<evidence type="ECO:0000256" key="1">
    <source>
        <dbReference type="SAM" id="MobiDB-lite"/>
    </source>
</evidence>
<dbReference type="InterPro" id="IPR001969">
    <property type="entry name" value="Aspartic_peptidase_AS"/>
</dbReference>
<gene>
    <name evidence="4" type="ORF">CCAM_LOCUS27714</name>
</gene>
<evidence type="ECO:0000259" key="2">
    <source>
        <dbReference type="Pfam" id="PF03732"/>
    </source>
</evidence>
<organism evidence="4 5">
    <name type="scientific">Cuscuta campestris</name>
    <dbReference type="NCBI Taxonomy" id="132261"/>
    <lineage>
        <taxon>Eukaryota</taxon>
        <taxon>Viridiplantae</taxon>
        <taxon>Streptophyta</taxon>
        <taxon>Embryophyta</taxon>
        <taxon>Tracheophyta</taxon>
        <taxon>Spermatophyta</taxon>
        <taxon>Magnoliopsida</taxon>
        <taxon>eudicotyledons</taxon>
        <taxon>Gunneridae</taxon>
        <taxon>Pentapetalae</taxon>
        <taxon>asterids</taxon>
        <taxon>lamiids</taxon>
        <taxon>Solanales</taxon>
        <taxon>Convolvulaceae</taxon>
        <taxon>Cuscuteae</taxon>
        <taxon>Cuscuta</taxon>
        <taxon>Cuscuta subgen. Grammica</taxon>
        <taxon>Cuscuta sect. Cleistogrammica</taxon>
    </lineage>
</organism>
<dbReference type="InterPro" id="IPR041588">
    <property type="entry name" value="Integrase_H2C2"/>
</dbReference>
<feature type="domain" description="Retrotransposon gag" evidence="2">
    <location>
        <begin position="22"/>
        <end position="111"/>
    </location>
</feature>
<evidence type="ECO:0000313" key="5">
    <source>
        <dbReference type="Proteomes" id="UP000595140"/>
    </source>
</evidence>
<dbReference type="EMBL" id="OOIL02003033">
    <property type="protein sequence ID" value="VFQ85938.1"/>
    <property type="molecule type" value="Genomic_DNA"/>
</dbReference>
<evidence type="ECO:0000259" key="3">
    <source>
        <dbReference type="Pfam" id="PF17921"/>
    </source>
</evidence>
<name>A0A484MCT5_9ASTE</name>
<dbReference type="InterPro" id="IPR032567">
    <property type="entry name" value="RTL1-rel"/>
</dbReference>
<feature type="compositionally biased region" description="Polar residues" evidence="1">
    <location>
        <begin position="141"/>
        <end position="183"/>
    </location>
</feature>
<protein>
    <recommendedName>
        <fullName evidence="6">Retrotransposon gag domain-containing protein</fullName>
    </recommendedName>
</protein>
<dbReference type="CDD" id="cd00303">
    <property type="entry name" value="retropepsin_like"/>
    <property type="match status" value="1"/>
</dbReference>
<dbReference type="PANTHER" id="PTHR15503:SF22">
    <property type="entry name" value="TRANSPOSON TY3-I GAG POLYPROTEIN"/>
    <property type="match status" value="1"/>
</dbReference>
<accession>A0A484MCT5</accession>
<dbReference type="OrthoDB" id="913351at2759"/>
<evidence type="ECO:0000313" key="4">
    <source>
        <dbReference type="EMBL" id="VFQ85938.1"/>
    </source>
</evidence>
<feature type="compositionally biased region" description="Polar residues" evidence="1">
    <location>
        <begin position="527"/>
        <end position="536"/>
    </location>
</feature>
<dbReference type="InterPro" id="IPR021109">
    <property type="entry name" value="Peptidase_aspartic_dom_sf"/>
</dbReference>
<dbReference type="PANTHER" id="PTHR15503">
    <property type="entry name" value="LDOC1 RELATED"/>
    <property type="match status" value="1"/>
</dbReference>
<dbReference type="InterPro" id="IPR005162">
    <property type="entry name" value="Retrotrans_gag_dom"/>
</dbReference>
<evidence type="ECO:0008006" key="6">
    <source>
        <dbReference type="Google" id="ProtNLM"/>
    </source>
</evidence>